<dbReference type="OrthoDB" id="4847360at2759"/>
<proteinExistence type="predicted"/>
<protein>
    <recommendedName>
        <fullName evidence="1">Retrotransposon gag domain-containing protein</fullName>
    </recommendedName>
</protein>
<dbReference type="AlphaFoldDB" id="A0A0L6VTP7"/>
<keyword evidence="3" id="KW-1185">Reference proteome</keyword>
<feature type="domain" description="Retrotransposon gag" evidence="1">
    <location>
        <begin position="80"/>
        <end position="156"/>
    </location>
</feature>
<name>A0A0L6VTP7_9BASI</name>
<comment type="caution">
    <text evidence="2">The sequence shown here is derived from an EMBL/GenBank/DDBJ whole genome shotgun (WGS) entry which is preliminary data.</text>
</comment>
<accession>A0A0L6VTP7</accession>
<gene>
    <name evidence="2" type="ORF">VP01_10782g1</name>
</gene>
<dbReference type="EMBL" id="LAVV01000868">
    <property type="protein sequence ID" value="KNZ63992.1"/>
    <property type="molecule type" value="Genomic_DNA"/>
</dbReference>
<evidence type="ECO:0000313" key="3">
    <source>
        <dbReference type="Proteomes" id="UP000037035"/>
    </source>
</evidence>
<dbReference type="InterPro" id="IPR005162">
    <property type="entry name" value="Retrotrans_gag_dom"/>
</dbReference>
<evidence type="ECO:0000313" key="2">
    <source>
        <dbReference type="EMBL" id="KNZ63992.1"/>
    </source>
</evidence>
<reference evidence="2 3" key="1">
    <citation type="submission" date="2015-08" db="EMBL/GenBank/DDBJ databases">
        <title>Next Generation Sequencing and Analysis of the Genome of Puccinia sorghi L Schw, the Causal Agent of Maize Common Rust.</title>
        <authorList>
            <person name="Rochi L."/>
            <person name="Burguener G."/>
            <person name="Darino M."/>
            <person name="Turjanski A."/>
            <person name="Kreff E."/>
            <person name="Dieguez M.J."/>
            <person name="Sacco F."/>
        </authorList>
    </citation>
    <scope>NUCLEOTIDE SEQUENCE [LARGE SCALE GENOMIC DNA]</scope>
    <source>
        <strain evidence="2 3">RO10H11247</strain>
    </source>
</reference>
<organism evidence="2 3">
    <name type="scientific">Puccinia sorghi</name>
    <dbReference type="NCBI Taxonomy" id="27349"/>
    <lineage>
        <taxon>Eukaryota</taxon>
        <taxon>Fungi</taxon>
        <taxon>Dikarya</taxon>
        <taxon>Basidiomycota</taxon>
        <taxon>Pucciniomycotina</taxon>
        <taxon>Pucciniomycetes</taxon>
        <taxon>Pucciniales</taxon>
        <taxon>Pucciniaceae</taxon>
        <taxon>Puccinia</taxon>
    </lineage>
</organism>
<evidence type="ECO:0000259" key="1">
    <source>
        <dbReference type="Pfam" id="PF03732"/>
    </source>
</evidence>
<dbReference type="Proteomes" id="UP000037035">
    <property type="component" value="Unassembled WGS sequence"/>
</dbReference>
<sequence length="169" mass="19243">MDTLNARLDELMHMMAVQKNPSPAQPNPASAPTSNPMVLAKPQPIERTRGAAAEEFVLQIGLHAVTYPECFPTHASKVVFAVLFMKDHTATWSQPYLDKVFNREPVVFNELLNNFRSSFFDHNRQHHARVALQNLRQNGTMSTYTQAHTMGWANTPLMSRYHCRGNEQH</sequence>
<dbReference type="Pfam" id="PF03732">
    <property type="entry name" value="Retrotrans_gag"/>
    <property type="match status" value="1"/>
</dbReference>
<dbReference type="VEuPathDB" id="FungiDB:VP01_10782g1"/>